<dbReference type="PANTHER" id="PTHR11941">
    <property type="entry name" value="ENOYL-COA HYDRATASE-RELATED"/>
    <property type="match status" value="1"/>
</dbReference>
<dbReference type="RefSeq" id="WP_387339972.1">
    <property type="nucleotide sequence ID" value="NZ_JBIAXI010000001.1"/>
</dbReference>
<comment type="caution">
    <text evidence="1">The sequence shown here is derived from an EMBL/GenBank/DDBJ whole genome shotgun (WGS) entry which is preliminary data.</text>
</comment>
<reference evidence="1 2" key="1">
    <citation type="submission" date="2024-10" db="EMBL/GenBank/DDBJ databases">
        <title>The Natural Products Discovery Center: Release of the First 8490 Sequenced Strains for Exploring Actinobacteria Biosynthetic Diversity.</title>
        <authorList>
            <person name="Kalkreuter E."/>
            <person name="Kautsar S.A."/>
            <person name="Yang D."/>
            <person name="Bader C.D."/>
            <person name="Teijaro C.N."/>
            <person name="Fluegel L."/>
            <person name="Davis C.M."/>
            <person name="Simpson J.R."/>
            <person name="Lauterbach L."/>
            <person name="Steele A.D."/>
            <person name="Gui C."/>
            <person name="Meng S."/>
            <person name="Li G."/>
            <person name="Viehrig K."/>
            <person name="Ye F."/>
            <person name="Su P."/>
            <person name="Kiefer A.F."/>
            <person name="Nichols A."/>
            <person name="Cepeda A.J."/>
            <person name="Yan W."/>
            <person name="Fan B."/>
            <person name="Jiang Y."/>
            <person name="Adhikari A."/>
            <person name="Zheng C.-J."/>
            <person name="Schuster L."/>
            <person name="Cowan T.M."/>
            <person name="Smanski M.J."/>
            <person name="Chevrette M.G."/>
            <person name="De Carvalho L.P.S."/>
            <person name="Shen B."/>
        </authorList>
    </citation>
    <scope>NUCLEOTIDE SEQUENCE [LARGE SCALE GENOMIC DNA]</scope>
    <source>
        <strain evidence="1 2">NPDC001281</strain>
    </source>
</reference>
<evidence type="ECO:0000313" key="1">
    <source>
        <dbReference type="EMBL" id="MFF4771318.1"/>
    </source>
</evidence>
<dbReference type="CDD" id="cd06558">
    <property type="entry name" value="crotonase-like"/>
    <property type="match status" value="1"/>
</dbReference>
<dbReference type="Pfam" id="PF00378">
    <property type="entry name" value="ECH_1"/>
    <property type="match status" value="1"/>
</dbReference>
<gene>
    <name evidence="1" type="ORF">ACFY05_00510</name>
</gene>
<dbReference type="EMBL" id="JBIAXI010000001">
    <property type="protein sequence ID" value="MFF4771318.1"/>
    <property type="molecule type" value="Genomic_DNA"/>
</dbReference>
<protein>
    <submittedName>
        <fullName evidence="1">Enoyl-CoA hydratase/isomerase family protein</fullName>
    </submittedName>
</protein>
<proteinExistence type="predicted"/>
<dbReference type="SUPFAM" id="SSF52096">
    <property type="entry name" value="ClpP/crotonase"/>
    <property type="match status" value="1"/>
</dbReference>
<dbReference type="PANTHER" id="PTHR11941:SF54">
    <property type="entry name" value="ENOYL-COA HYDRATASE, MITOCHONDRIAL"/>
    <property type="match status" value="1"/>
</dbReference>
<name>A0ABW6UW98_MICFU</name>
<dbReference type="InterPro" id="IPR029045">
    <property type="entry name" value="ClpP/crotonase-like_dom_sf"/>
</dbReference>
<dbReference type="Gene3D" id="3.90.226.10">
    <property type="entry name" value="2-enoyl-CoA Hydratase, Chain A, domain 1"/>
    <property type="match status" value="1"/>
</dbReference>
<evidence type="ECO:0000313" key="2">
    <source>
        <dbReference type="Proteomes" id="UP001602119"/>
    </source>
</evidence>
<organism evidence="1 2">
    <name type="scientific">Microtetraspora fusca</name>
    <dbReference type="NCBI Taxonomy" id="1997"/>
    <lineage>
        <taxon>Bacteria</taxon>
        <taxon>Bacillati</taxon>
        <taxon>Actinomycetota</taxon>
        <taxon>Actinomycetes</taxon>
        <taxon>Streptosporangiales</taxon>
        <taxon>Streptosporangiaceae</taxon>
        <taxon>Microtetraspora</taxon>
    </lineage>
</organism>
<accession>A0ABW6UW98</accession>
<keyword evidence="2" id="KW-1185">Reference proteome</keyword>
<sequence length="270" mass="28756">MVLTDIPLADLSVRGHGPVVTVQVSRPDVLNAFRAQTRAEFASVLDAVRTDDHVRVVVLTGAGRAFSAGQDLRELGGRLQNEEASDDQLRQGIEELQDLTRALLALPQVTIAALNGVAVGLGAELALACDLRVAAESAAIGFPEARRAMFQTNGVMWLLPRIVGLSRANDLVLTGRLVQAAEAGRIGLVQGVCPDADLASTVEALAADIAANAPGSLRLAKHLLRDTWGLDLAQVMTRETEGMLACLRSRDLREGTLAFLDGRTPHYEGR</sequence>
<dbReference type="InterPro" id="IPR001753">
    <property type="entry name" value="Enoyl-CoA_hydra/iso"/>
</dbReference>
<dbReference type="Proteomes" id="UP001602119">
    <property type="component" value="Unassembled WGS sequence"/>
</dbReference>